<keyword evidence="1" id="KW-1133">Transmembrane helix</keyword>
<keyword evidence="1" id="KW-0472">Membrane</keyword>
<dbReference type="InterPro" id="IPR052712">
    <property type="entry name" value="Acid_resist_chaperone_HdeD"/>
</dbReference>
<dbReference type="InterPro" id="IPR005325">
    <property type="entry name" value="DUF308_memb"/>
</dbReference>
<dbReference type="EMBL" id="JABGBW010000002">
    <property type="protein sequence ID" value="MBC2575909.1"/>
    <property type="molecule type" value="Genomic_DNA"/>
</dbReference>
<dbReference type="PANTHER" id="PTHR34989">
    <property type="entry name" value="PROTEIN HDED"/>
    <property type="match status" value="1"/>
</dbReference>
<evidence type="ECO:0008006" key="4">
    <source>
        <dbReference type="Google" id="ProtNLM"/>
    </source>
</evidence>
<dbReference type="RefSeq" id="WP_185623926.1">
    <property type="nucleotide sequence ID" value="NZ_JABGBW010000002.1"/>
</dbReference>
<evidence type="ECO:0000313" key="3">
    <source>
        <dbReference type="Proteomes" id="UP000713904"/>
    </source>
</evidence>
<evidence type="ECO:0000313" key="2">
    <source>
        <dbReference type="EMBL" id="MBC2575909.1"/>
    </source>
</evidence>
<reference evidence="2 3" key="1">
    <citation type="submission" date="2020-05" db="EMBL/GenBank/DDBJ databases">
        <title>Draft genome of xy-202 and genomic insight in genome of the genus Peptostreptococcus.</title>
        <authorList>
            <person name="Zhang Z."/>
        </authorList>
    </citation>
    <scope>NUCLEOTIDE SEQUENCE [LARGE SCALE GENOMIC DNA]</scope>
    <source>
        <strain evidence="2 3">DSM 27025</strain>
    </source>
</reference>
<name>A0ABR6TKI0_9FIRM</name>
<feature type="transmembrane region" description="Helical" evidence="1">
    <location>
        <begin position="147"/>
        <end position="169"/>
    </location>
</feature>
<keyword evidence="3" id="KW-1185">Reference proteome</keyword>
<keyword evidence="1" id="KW-0812">Transmembrane</keyword>
<evidence type="ECO:0000256" key="1">
    <source>
        <dbReference type="SAM" id="Phobius"/>
    </source>
</evidence>
<comment type="caution">
    <text evidence="2">The sequence shown here is derived from an EMBL/GenBank/DDBJ whole genome shotgun (WGS) entry which is preliminary data.</text>
</comment>
<gene>
    <name evidence="2" type="ORF">HLB29_04335</name>
</gene>
<protein>
    <recommendedName>
        <fullName evidence="4">DUF308 domain-containing protein</fullName>
    </recommendedName>
</protein>
<sequence length="185" mass="20967">MKNKSYIDLLIGILLIIASVFTFIKPIGTFLILSYSIGALCLIKGLHFIYLYFNLKEYFKIRANTALVLGIVLIILGFIFVVKPLFANKIFAYIIAIWFIYDAMNNFLELNILKTIDIKLYILGLITNIIIVVGSVCIFINPWITAISLSVALGVTFLVSGISYIVFSITNRRDNKKKMPSRKLK</sequence>
<feature type="transmembrane region" description="Helical" evidence="1">
    <location>
        <begin position="65"/>
        <end position="84"/>
    </location>
</feature>
<dbReference type="PANTHER" id="PTHR34989:SF1">
    <property type="entry name" value="PROTEIN HDED"/>
    <property type="match status" value="1"/>
</dbReference>
<feature type="transmembrane region" description="Helical" evidence="1">
    <location>
        <begin position="120"/>
        <end position="141"/>
    </location>
</feature>
<dbReference type="Proteomes" id="UP000713904">
    <property type="component" value="Unassembled WGS sequence"/>
</dbReference>
<organism evidence="2 3">
    <name type="scientific">Peptostreptococcus canis</name>
    <dbReference type="NCBI Taxonomy" id="1159213"/>
    <lineage>
        <taxon>Bacteria</taxon>
        <taxon>Bacillati</taxon>
        <taxon>Bacillota</taxon>
        <taxon>Clostridia</taxon>
        <taxon>Peptostreptococcales</taxon>
        <taxon>Peptostreptococcaceae</taxon>
        <taxon>Peptostreptococcus</taxon>
    </lineage>
</organism>
<feature type="transmembrane region" description="Helical" evidence="1">
    <location>
        <begin position="90"/>
        <end position="108"/>
    </location>
</feature>
<feature type="transmembrane region" description="Helical" evidence="1">
    <location>
        <begin position="7"/>
        <end position="24"/>
    </location>
</feature>
<proteinExistence type="predicted"/>
<dbReference type="Pfam" id="PF03729">
    <property type="entry name" value="DUF308"/>
    <property type="match status" value="2"/>
</dbReference>
<accession>A0ABR6TKI0</accession>
<feature type="transmembrane region" description="Helical" evidence="1">
    <location>
        <begin position="30"/>
        <end position="53"/>
    </location>
</feature>